<feature type="transmembrane region" description="Helical" evidence="12">
    <location>
        <begin position="1228"/>
        <end position="1250"/>
    </location>
</feature>
<evidence type="ECO:0000256" key="5">
    <source>
        <dbReference type="ARBA" id="ARBA00022741"/>
    </source>
</evidence>
<evidence type="ECO:0000256" key="3">
    <source>
        <dbReference type="ARBA" id="ARBA00022692"/>
    </source>
</evidence>
<dbReference type="Gene3D" id="3.40.1110.10">
    <property type="entry name" value="Calcium-transporting ATPase, cytoplasmic domain N"/>
    <property type="match status" value="1"/>
</dbReference>
<feature type="compositionally biased region" description="Acidic residues" evidence="11">
    <location>
        <begin position="20"/>
        <end position="47"/>
    </location>
</feature>
<evidence type="ECO:0000256" key="11">
    <source>
        <dbReference type="SAM" id="MobiDB-lite"/>
    </source>
</evidence>
<feature type="region of interest" description="Disordered" evidence="11">
    <location>
        <begin position="1"/>
        <end position="50"/>
    </location>
</feature>
<evidence type="ECO:0000256" key="7">
    <source>
        <dbReference type="ARBA" id="ARBA00022842"/>
    </source>
</evidence>
<dbReference type="PROSITE" id="PS00154">
    <property type="entry name" value="ATPASE_E1_E2"/>
    <property type="match status" value="1"/>
</dbReference>
<comment type="caution">
    <text evidence="15">The sequence shown here is derived from an EMBL/GenBank/DDBJ whole genome shotgun (WGS) entry which is preliminary data.</text>
</comment>
<dbReference type="Proteomes" id="UP001153069">
    <property type="component" value="Unassembled WGS sequence"/>
</dbReference>
<feature type="transmembrane region" description="Helical" evidence="12">
    <location>
        <begin position="299"/>
        <end position="319"/>
    </location>
</feature>
<evidence type="ECO:0000256" key="1">
    <source>
        <dbReference type="ARBA" id="ARBA00004141"/>
    </source>
</evidence>
<dbReference type="Pfam" id="PF00122">
    <property type="entry name" value="E1-E2_ATPase"/>
    <property type="match status" value="1"/>
</dbReference>
<name>A0A9N8HW16_9STRA</name>
<feature type="region of interest" description="Disordered" evidence="11">
    <location>
        <begin position="1065"/>
        <end position="1103"/>
    </location>
</feature>
<feature type="transmembrane region" description="Helical" evidence="12">
    <location>
        <begin position="61"/>
        <end position="80"/>
    </location>
</feature>
<evidence type="ECO:0000259" key="14">
    <source>
        <dbReference type="Pfam" id="PF23143"/>
    </source>
</evidence>
<dbReference type="InterPro" id="IPR023299">
    <property type="entry name" value="ATPase_P-typ_cyto_dom_N"/>
</dbReference>
<feature type="transmembrane region" description="Helical" evidence="12">
    <location>
        <begin position="100"/>
        <end position="119"/>
    </location>
</feature>
<organism evidence="15 16">
    <name type="scientific">Seminavis robusta</name>
    <dbReference type="NCBI Taxonomy" id="568900"/>
    <lineage>
        <taxon>Eukaryota</taxon>
        <taxon>Sar</taxon>
        <taxon>Stramenopiles</taxon>
        <taxon>Ochrophyta</taxon>
        <taxon>Bacillariophyta</taxon>
        <taxon>Bacillariophyceae</taxon>
        <taxon>Bacillariophycidae</taxon>
        <taxon>Naviculales</taxon>
        <taxon>Naviculaceae</taxon>
        <taxon>Seminavis</taxon>
    </lineage>
</organism>
<keyword evidence="9 12" id="KW-1133">Transmembrane helix</keyword>
<protein>
    <submittedName>
        <fullName evidence="15">Probable manganese-transporting ATPase catp-8</fullName>
    </submittedName>
</protein>
<dbReference type="PANTHER" id="PTHR45630:SF7">
    <property type="entry name" value="ENDOPLASMIC RETICULUM TRANSMEMBRANE HELIX TRANSLOCASE"/>
    <property type="match status" value="1"/>
</dbReference>
<proteinExistence type="inferred from homology"/>
<dbReference type="NCBIfam" id="TIGR01657">
    <property type="entry name" value="P-ATPase-V"/>
    <property type="match status" value="1"/>
</dbReference>
<evidence type="ECO:0000313" key="15">
    <source>
        <dbReference type="EMBL" id="CAB9527936.1"/>
    </source>
</evidence>
<dbReference type="InterPro" id="IPR057255">
    <property type="entry name" value="2TM_P5A-ATPase"/>
</dbReference>
<dbReference type="NCBIfam" id="TIGR01494">
    <property type="entry name" value="ATPase_P-type"/>
    <property type="match status" value="1"/>
</dbReference>
<feature type="domain" description="P5A-ATPase transmembrane helical hairpin" evidence="14">
    <location>
        <begin position="59"/>
        <end position="136"/>
    </location>
</feature>
<accession>A0A9N8HW16</accession>
<feature type="transmembrane region" description="Helical" evidence="12">
    <location>
        <begin position="1190"/>
        <end position="1207"/>
    </location>
</feature>
<dbReference type="OrthoDB" id="48943at2759"/>
<keyword evidence="16" id="KW-1185">Reference proteome</keyword>
<dbReference type="PANTHER" id="PTHR45630">
    <property type="entry name" value="CATION-TRANSPORTING ATPASE-RELATED"/>
    <property type="match status" value="1"/>
</dbReference>
<sequence length="1399" mass="154822">MSTTLRHRRKAASGEHDEGAETEPLLLEEQDDQLDQEGDANEDEDDHNDGYSLTPLIQRSLIGRLDVGPFLVVYAVLIYVDCQQQQQFEQEEEPPNILLQPITWVFLSILLCHLAVVLMQQWSVSARCLVGYTKASQAVSSNKPQDKEAVITKWTHCLVEETTGQSTQSSQQQQQQQQSKSGDSSASSGIATVEIKPIPTQQQHKVAVVNFHDISFRCPTSAVDLDALLWTTTKANSTSSKNDQKIKKLAFHRVRFPVNLTLSFYKQWKGHQTVESVFQSHHLYGPNATFLQLPTFPELLGDQVVAPFFLFQVFCVALWSMDEYWYYAIFTLLALLSFESTVAYNRLQSLQRLRNASRHNSHKLWVYRKGFTAKNKNATSPWMKLTAHELLPGDVVSLSSEVEQQSWAAQQQESVPADLLLLKGNAVVDEALLTGESIPQIKVPFDDSDHNNNDEPSRLDTQANKQSILFGGTVLLTATTDEENGISNKEEDIPAAPNSGVVGLVLRTGFETAQGSLLRTIAHSSNSVDNVHSSDTFVFIFLLLCCAVASASLVLQDGWGDETRNRFRLTLHVVIIMTSVIPPELPMELSLAVTNSVTDLMRRCQVYCTEHYRIPWAGLVDVCCFDKTGTLTSDRMRLKGVRLFEPDGLEHLNEEKALVKPGEDDLPWETVRVMAACHSLAIRLARTKAGVTSQLIGDPLEQAVLKDTGYQLVGSNILIPTQPLEGRPKSITILHRFAFSSQLKRMTVLVTQEYSAADAAYSGKENNIWALTKGAPETILGLLSPESVPSDYEDVYTHHMSRGRRVLAMGYRSLGTERSFKALKDEGRERLERGLTFAGFLVLDCPLKPDSKAVISEIKNSDHRVVMITGDAVLTAAEVARQVDIIHATKVDEAHETYWLQPNPDEDGTSSKNSLSSFGFVPLMSKQRGKADSSFCPFFESAGRKNLQKMLEAKSASFCLTGDMLVKVANVAVNGEVSGNDNVASLSRMSEKSILLHPKAQQVLKELVQVVSVFARHAPHQKEAVVAAFNLSGHYTLYCGDGTNDTPSLKRAHVGISIISAPGAESKQRQANASISRLKAESKKEKKAQKKGKKTKGNAGRARSMEESLRLLREAQEEIDQVELGDASIASPFTSKQVSIVCCKNVLQQGRCTLVTMLQIYKILGINCLVNAMVLSMLSLRGVKQGDRQLTVLGTVVAALFFFVTRAKPLETLSAKRPSSSVLCAHALLSIALQFCVHFIAIIVACSAALAFVDPYDPSIVADGPFNPNVLNTCTFMLTVLATINTFAVNYRGRPFTENLQENKLLMRSLLACYISLLLCSFEAFPPLNDLLQLSSFPDTTVERDFESKEADFMLAMMNEPLLGVLQMVEFPTFMCILMVADTALSFLVEKTIIRVFKC</sequence>
<dbReference type="InterPro" id="IPR008250">
    <property type="entry name" value="ATPase_P-typ_transduc_dom_A_sf"/>
</dbReference>
<keyword evidence="4" id="KW-0479">Metal-binding</keyword>
<dbReference type="GO" id="GO:0005524">
    <property type="term" value="F:ATP binding"/>
    <property type="evidence" value="ECO:0007669"/>
    <property type="project" value="UniProtKB-KW"/>
</dbReference>
<dbReference type="GO" id="GO:0005789">
    <property type="term" value="C:endoplasmic reticulum membrane"/>
    <property type="evidence" value="ECO:0007669"/>
    <property type="project" value="TreeGrafter"/>
</dbReference>
<feature type="region of interest" description="Disordered" evidence="11">
    <location>
        <begin position="164"/>
        <end position="187"/>
    </location>
</feature>
<keyword evidence="8" id="KW-1278">Translocase</keyword>
<dbReference type="InterPro" id="IPR006544">
    <property type="entry name" value="P-type_TPase_V"/>
</dbReference>
<keyword evidence="7" id="KW-0460">Magnesium</keyword>
<dbReference type="Gene3D" id="2.70.150.10">
    <property type="entry name" value="Calcium-transporting ATPase, cytoplasmic transduction domain A"/>
    <property type="match status" value="1"/>
</dbReference>
<comment type="similarity">
    <text evidence="2">Belongs to the cation transport ATPase (P-type) (TC 3.A.3) family. Type V subfamily.</text>
</comment>
<evidence type="ECO:0000256" key="4">
    <source>
        <dbReference type="ARBA" id="ARBA00022723"/>
    </source>
</evidence>
<feature type="transmembrane region" description="Helical" evidence="12">
    <location>
        <begin position="1270"/>
        <end position="1293"/>
    </location>
</feature>
<evidence type="ECO:0000256" key="6">
    <source>
        <dbReference type="ARBA" id="ARBA00022840"/>
    </source>
</evidence>
<evidence type="ECO:0000256" key="8">
    <source>
        <dbReference type="ARBA" id="ARBA00022967"/>
    </source>
</evidence>
<feature type="transmembrane region" description="Helical" evidence="12">
    <location>
        <begin position="537"/>
        <end position="555"/>
    </location>
</feature>
<evidence type="ECO:0000256" key="9">
    <source>
        <dbReference type="ARBA" id="ARBA00022989"/>
    </source>
</evidence>
<dbReference type="GO" id="GO:0019829">
    <property type="term" value="F:ATPase-coupled monoatomic cation transmembrane transporter activity"/>
    <property type="evidence" value="ECO:0007669"/>
    <property type="project" value="TreeGrafter"/>
</dbReference>
<dbReference type="EMBL" id="CAICTM010002106">
    <property type="protein sequence ID" value="CAB9527936.1"/>
    <property type="molecule type" value="Genomic_DNA"/>
</dbReference>
<evidence type="ECO:0000256" key="2">
    <source>
        <dbReference type="ARBA" id="ARBA00006000"/>
    </source>
</evidence>
<feature type="transmembrane region" description="Helical" evidence="12">
    <location>
        <begin position="325"/>
        <end position="344"/>
    </location>
</feature>
<evidence type="ECO:0000256" key="12">
    <source>
        <dbReference type="SAM" id="Phobius"/>
    </source>
</evidence>
<dbReference type="GO" id="GO:0015662">
    <property type="term" value="F:P-type ion transporter activity"/>
    <property type="evidence" value="ECO:0007669"/>
    <property type="project" value="TreeGrafter"/>
</dbReference>
<dbReference type="Gene3D" id="3.40.50.1000">
    <property type="entry name" value="HAD superfamily/HAD-like"/>
    <property type="match status" value="1"/>
</dbReference>
<feature type="domain" description="P-type ATPase A" evidence="13">
    <location>
        <begin position="382"/>
        <end position="477"/>
    </location>
</feature>
<keyword evidence="10 12" id="KW-0472">Membrane</keyword>
<dbReference type="SUPFAM" id="SSF81665">
    <property type="entry name" value="Calcium ATPase, transmembrane domain M"/>
    <property type="match status" value="1"/>
</dbReference>
<dbReference type="GO" id="GO:0046872">
    <property type="term" value="F:metal ion binding"/>
    <property type="evidence" value="ECO:0007669"/>
    <property type="project" value="UniProtKB-KW"/>
</dbReference>
<reference evidence="15" key="1">
    <citation type="submission" date="2020-06" db="EMBL/GenBank/DDBJ databases">
        <authorList>
            <consortium name="Plant Systems Biology data submission"/>
        </authorList>
    </citation>
    <scope>NUCLEOTIDE SEQUENCE</scope>
    <source>
        <strain evidence="15">D6</strain>
    </source>
</reference>
<feature type="transmembrane region" description="Helical" evidence="12">
    <location>
        <begin position="1305"/>
        <end position="1325"/>
    </location>
</feature>
<dbReference type="SUPFAM" id="SSF56784">
    <property type="entry name" value="HAD-like"/>
    <property type="match status" value="1"/>
</dbReference>
<dbReference type="InterPro" id="IPR001757">
    <property type="entry name" value="P_typ_ATPase"/>
</dbReference>
<feature type="compositionally biased region" description="Basic residues" evidence="11">
    <location>
        <begin position="1"/>
        <end position="11"/>
    </location>
</feature>
<evidence type="ECO:0000256" key="10">
    <source>
        <dbReference type="ARBA" id="ARBA00023136"/>
    </source>
</evidence>
<feature type="compositionally biased region" description="Basic residues" evidence="11">
    <location>
        <begin position="1085"/>
        <end position="1096"/>
    </location>
</feature>
<dbReference type="PRINTS" id="PR00119">
    <property type="entry name" value="CATATPASE"/>
</dbReference>
<evidence type="ECO:0000259" key="13">
    <source>
        <dbReference type="Pfam" id="PF00122"/>
    </source>
</evidence>
<feature type="transmembrane region" description="Helical" evidence="12">
    <location>
        <begin position="1371"/>
        <end position="1389"/>
    </location>
</feature>
<dbReference type="InterPro" id="IPR018303">
    <property type="entry name" value="ATPase_P-typ_P_site"/>
</dbReference>
<dbReference type="Pfam" id="PF23143">
    <property type="entry name" value="2TM_P5A-ATPase"/>
    <property type="match status" value="1"/>
</dbReference>
<keyword evidence="3 12" id="KW-0812">Transmembrane</keyword>
<gene>
    <name evidence="15" type="ORF">SEMRO_2108_G314890.1</name>
</gene>
<dbReference type="InterPro" id="IPR023298">
    <property type="entry name" value="ATPase_P-typ_TM_dom_sf"/>
</dbReference>
<keyword evidence="6" id="KW-0067">ATP-binding</keyword>
<comment type="subcellular location">
    <subcellularLocation>
        <location evidence="1">Membrane</location>
        <topology evidence="1">Multi-pass membrane protein</topology>
    </subcellularLocation>
</comment>
<dbReference type="SUPFAM" id="SSF81660">
    <property type="entry name" value="Metal cation-transporting ATPase, ATP-binding domain N"/>
    <property type="match status" value="1"/>
</dbReference>
<keyword evidence="5" id="KW-0547">Nucleotide-binding</keyword>
<dbReference type="InterPro" id="IPR059000">
    <property type="entry name" value="ATPase_P-type_domA"/>
</dbReference>
<evidence type="ECO:0000313" key="16">
    <source>
        <dbReference type="Proteomes" id="UP001153069"/>
    </source>
</evidence>
<dbReference type="InterPro" id="IPR036412">
    <property type="entry name" value="HAD-like_sf"/>
</dbReference>
<dbReference type="GO" id="GO:0016887">
    <property type="term" value="F:ATP hydrolysis activity"/>
    <property type="evidence" value="ECO:0007669"/>
    <property type="project" value="InterPro"/>
</dbReference>
<dbReference type="InterPro" id="IPR023214">
    <property type="entry name" value="HAD_sf"/>
</dbReference>
<dbReference type="SUPFAM" id="SSF81653">
    <property type="entry name" value="Calcium ATPase, transduction domain A"/>
    <property type="match status" value="1"/>
</dbReference>
<dbReference type="GO" id="GO:0006874">
    <property type="term" value="P:intracellular calcium ion homeostasis"/>
    <property type="evidence" value="ECO:0007669"/>
    <property type="project" value="TreeGrafter"/>
</dbReference>
<dbReference type="Pfam" id="PF13246">
    <property type="entry name" value="Cation_ATPase"/>
    <property type="match status" value="1"/>
</dbReference>